<dbReference type="InterPro" id="IPR024079">
    <property type="entry name" value="MetalloPept_cat_dom_sf"/>
</dbReference>
<keyword evidence="2" id="KW-1185">Reference proteome</keyword>
<proteinExistence type="predicted"/>
<organism evidence="1 2">
    <name type="scientific">Sphingomonas abietis</name>
    <dbReference type="NCBI Taxonomy" id="3012344"/>
    <lineage>
        <taxon>Bacteria</taxon>
        <taxon>Pseudomonadati</taxon>
        <taxon>Pseudomonadota</taxon>
        <taxon>Alphaproteobacteria</taxon>
        <taxon>Sphingomonadales</taxon>
        <taxon>Sphingomonadaceae</taxon>
        <taxon>Sphingomonas</taxon>
    </lineage>
</organism>
<dbReference type="Gene3D" id="3.40.390.10">
    <property type="entry name" value="Collagenase (Catalytic Domain)"/>
    <property type="match status" value="1"/>
</dbReference>
<accession>A0ABY7NQK4</accession>
<name>A0ABY7NQK4_9SPHN</name>
<protein>
    <submittedName>
        <fullName evidence="1">M64 family metallo-endopeptidase</fullName>
    </submittedName>
</protein>
<sequence length="396" mass="41518">MSGLVTAVRVAIAYDGGAATIASATLIEAADPQIGLPVLAGTDGVTLRLRDPDGMVVFSRTLPDPGTALEIAGDGGALQRLSGGRQRFVVVELPWPGPGSTIEVRLTRPGIERERPSALMRLAPVRPMGLEGAAPPLVVHPIWGADNPQALTLLFLPDGFVVDEMPAFHAVVEQCVRLFGVTEPFAGQTAALRVAHVDIVSNESGISGTQGRDTAFGAHFQPDIDRVILVDQARALKALNSYVPHGSGVAMVVANTPRYGGSGGGAMVFSCDVRSSEIALHELGHSAFGLADEYADAGQSATDDPVEPNVCGFGDRARLKWADLVPATTPLPSLNADDPVPSPPPRGIGAYEGAKYHSRGRFRPAFDCKMRTLGQPFCAVCARTIIGILSRHLSSA</sequence>
<reference evidence="1 2" key="1">
    <citation type="submission" date="2022-12" db="EMBL/GenBank/DDBJ databases">
        <title>Sphingomonas abieness sp. nov., an endophytic bacterium isolated from Abies koreana.</title>
        <authorList>
            <person name="Jiang L."/>
            <person name="Lee J."/>
        </authorList>
    </citation>
    <scope>NUCLEOTIDE SEQUENCE [LARGE SCALE GENOMIC DNA]</scope>
    <source>
        <strain evidence="2">PAMB 00755</strain>
    </source>
</reference>
<dbReference type="InterPro" id="IPR019026">
    <property type="entry name" value="Peptidase_M64_IgA"/>
</dbReference>
<evidence type="ECO:0000313" key="1">
    <source>
        <dbReference type="EMBL" id="WBO23816.1"/>
    </source>
</evidence>
<dbReference type="RefSeq" id="WP_270078447.1">
    <property type="nucleotide sequence ID" value="NZ_CP115174.1"/>
</dbReference>
<evidence type="ECO:0000313" key="2">
    <source>
        <dbReference type="Proteomes" id="UP001210865"/>
    </source>
</evidence>
<dbReference type="Pfam" id="PF09471">
    <property type="entry name" value="Peptidase_M64"/>
    <property type="match status" value="2"/>
</dbReference>
<gene>
    <name evidence="1" type="ORF">PBT88_06760</name>
</gene>
<dbReference type="Proteomes" id="UP001210865">
    <property type="component" value="Chromosome"/>
</dbReference>
<dbReference type="EMBL" id="CP115174">
    <property type="protein sequence ID" value="WBO23816.1"/>
    <property type="molecule type" value="Genomic_DNA"/>
</dbReference>